<evidence type="ECO:0000256" key="1">
    <source>
        <dbReference type="ARBA" id="ARBA00004141"/>
    </source>
</evidence>
<feature type="domain" description="Vps53 N-terminal" evidence="14">
    <location>
        <begin position="570"/>
        <end position="757"/>
    </location>
</feature>
<evidence type="ECO:0000256" key="5">
    <source>
        <dbReference type="ARBA" id="ARBA00022692"/>
    </source>
</evidence>
<dbReference type="InterPro" id="IPR007234">
    <property type="entry name" value="Vps53_N"/>
</dbReference>
<reference evidence="16 17" key="1">
    <citation type="submission" date="2014-06" db="EMBL/GenBank/DDBJ databases">
        <authorList>
            <person name="Swart Estienne"/>
        </authorList>
    </citation>
    <scope>NUCLEOTIDE SEQUENCE [LARGE SCALE GENOMIC DNA]</scope>
    <source>
        <strain evidence="16 17">130c</strain>
    </source>
</reference>
<comment type="subcellular location">
    <subcellularLocation>
        <location evidence="3">Endosome membrane</location>
        <topology evidence="3">Peripheral membrane protein</topology>
    </subcellularLocation>
    <subcellularLocation>
        <location evidence="2">Golgi apparatus</location>
        <location evidence="2">trans-Golgi network membrane</location>
        <topology evidence="2">Peripheral membrane protein</topology>
    </subcellularLocation>
    <subcellularLocation>
        <location evidence="1">Membrane</location>
        <topology evidence="1">Multi-pass membrane protein</topology>
    </subcellularLocation>
</comment>
<dbReference type="GO" id="GO:0010008">
    <property type="term" value="C:endosome membrane"/>
    <property type="evidence" value="ECO:0007669"/>
    <property type="project" value="UniProtKB-SubCell"/>
</dbReference>
<dbReference type="GO" id="GO:0042147">
    <property type="term" value="P:retrograde transport, endosome to Golgi"/>
    <property type="evidence" value="ECO:0007669"/>
    <property type="project" value="InterPro"/>
</dbReference>
<feature type="domain" description="Palmitoyltransferase DHHC" evidence="13">
    <location>
        <begin position="201"/>
        <end position="277"/>
    </location>
</feature>
<dbReference type="Pfam" id="PF16854">
    <property type="entry name" value="VPS53_C"/>
    <property type="match status" value="1"/>
</dbReference>
<evidence type="ECO:0000256" key="12">
    <source>
        <dbReference type="SAM" id="Phobius"/>
    </source>
</evidence>
<dbReference type="OMA" id="QQFYHTI"/>
<feature type="transmembrane region" description="Helical" evidence="12">
    <location>
        <begin position="42"/>
        <end position="62"/>
    </location>
</feature>
<dbReference type="EMBL" id="CCKQ01018927">
    <property type="protein sequence ID" value="CDW90927.1"/>
    <property type="molecule type" value="Genomic_DNA"/>
</dbReference>
<evidence type="ECO:0000313" key="16">
    <source>
        <dbReference type="EMBL" id="CDW90927.1"/>
    </source>
</evidence>
<dbReference type="GO" id="GO:0016409">
    <property type="term" value="F:palmitoyltransferase activity"/>
    <property type="evidence" value="ECO:0007669"/>
    <property type="project" value="InterPro"/>
</dbReference>
<dbReference type="InterPro" id="IPR001594">
    <property type="entry name" value="Palmitoyltrfase_DHHC"/>
</dbReference>
<evidence type="ECO:0000256" key="8">
    <source>
        <dbReference type="ARBA" id="ARBA00023034"/>
    </source>
</evidence>
<dbReference type="PANTHER" id="PTHR12820:SF0">
    <property type="entry name" value="VACUOLAR PROTEIN SORTING-ASSOCIATED PROTEIN 53 HOMOLOG"/>
    <property type="match status" value="1"/>
</dbReference>
<keyword evidence="7 12" id="KW-1133">Transmembrane helix</keyword>
<name>A0A078BCJ3_STYLE</name>
<evidence type="ECO:0000256" key="10">
    <source>
        <dbReference type="SAM" id="Coils"/>
    </source>
</evidence>
<feature type="region of interest" description="Disordered" evidence="11">
    <location>
        <begin position="103"/>
        <end position="133"/>
    </location>
</feature>
<feature type="domain" description="Vps53 N-terminal" evidence="14">
    <location>
        <begin position="365"/>
        <end position="565"/>
    </location>
</feature>
<dbReference type="InParanoid" id="A0A078BCJ3"/>
<dbReference type="GO" id="GO:0000938">
    <property type="term" value="C:GARP complex"/>
    <property type="evidence" value="ECO:0007669"/>
    <property type="project" value="InterPro"/>
</dbReference>
<proteinExistence type="inferred from homology"/>
<feature type="coiled-coil region" evidence="10">
    <location>
        <begin position="135"/>
        <end position="162"/>
    </location>
</feature>
<dbReference type="OrthoDB" id="10261632at2759"/>
<feature type="transmembrane region" description="Helical" evidence="12">
    <location>
        <begin position="247"/>
        <end position="265"/>
    </location>
</feature>
<sequence>MWFVFEACGIVCVFFCYFTVFTVQFAFIRIGVWEDLLLGNTWGYIHLMIFLYNVFMIIASHLKCMTTQPGVLPRDYEELDSSKLPHELSLALTQIQNSLLNDDEDEDKTQQNQSLASDSTNNTTLDTNSTLDQQNDQFNIDVQKIQRQKQQKDQERKAMQSIMKSVNQKGKVTNDTEDQQPLNSKVVVNARNVRFLDKILSKKCKKCNSIKPPHSHHCSICKRCVARMDHHCPWVNNCVGFYTQKHFILFLIYVFNGSGHALYLLSKNAIYCLDKNCALFNSIFNMALTIDKLQKSDDKKDRKSTRTGWQNLDQVFSGGQGFSIWWFIPIDIPNLICRLQLSEQLEQALEEEFGKIQDDPLMSSKFDINEYINSQFNDESSLNNLESCIMQFDDQINDLDQQIKECIREQAYASESARDELKKINEESAFLIDRIQSVKQKADVSEEMVKSICSDIRSLDFAKKNITFTITSLKRMIMLITGIEQLRGFCINKQYREASNLIEATDELCNYFKDYKDVQQIKDLRKERDHLCNQLRLQIFEDFNKIDKGSLQDLLYEACFVIDALGQPDASFENTKRRFAWLRRTLKEFQEKYESIFPSEWNLKPMIAYEFCRNTKLHIDSILSTQHHSIDVSIIIDILQNTIDFEHDLHKRFTGATSGMQSNYDDMSSHAVNIDKQGNVKIEGGSAKEIKEKYKDLIGKDEKAEHNKVYEKIRGKTKMSAHIYRFKGCISECFEPYLKSYSESEERKIIEAIETVIGQGDKLENLDYLVYGSSLHLFKNIKGSLKRCISFSTSKALFDLHISFKNAFRHYSKLLRRNLPKLGTEQDKIAINDEQEIKCCYVINTGDYCLETIPGLNNSILDKIDEQYKNKIDLNVAQDTFRELINQCVIGIASFTGVQDTSYYFRTICQIIQKRVIAIKGILNPTYFTYFLNKLVSQILISLKFYRAVTSQYLNQVYKIKKVNDESSQQFLLDLVEMKTTLLNLPHLQAEGQSQSSQNKIPESYQNFVQKQILKLEGRFKVLGYPLEQIKDAYKTLVKDQTQEDLEQILTIRGVKKSDFGQYKLNI</sequence>
<evidence type="ECO:0000256" key="2">
    <source>
        <dbReference type="ARBA" id="ARBA00004150"/>
    </source>
</evidence>
<organism evidence="16 17">
    <name type="scientific">Stylonychia lemnae</name>
    <name type="common">Ciliate</name>
    <dbReference type="NCBI Taxonomy" id="5949"/>
    <lineage>
        <taxon>Eukaryota</taxon>
        <taxon>Sar</taxon>
        <taxon>Alveolata</taxon>
        <taxon>Ciliophora</taxon>
        <taxon>Intramacronucleata</taxon>
        <taxon>Spirotrichea</taxon>
        <taxon>Stichotrichia</taxon>
        <taxon>Sporadotrichida</taxon>
        <taxon>Oxytrichidae</taxon>
        <taxon>Stylonychinae</taxon>
        <taxon>Stylonychia</taxon>
    </lineage>
</organism>
<keyword evidence="6" id="KW-0967">Endosome</keyword>
<dbReference type="GO" id="GO:0005829">
    <property type="term" value="C:cytosol"/>
    <property type="evidence" value="ECO:0007669"/>
    <property type="project" value="GOC"/>
</dbReference>
<feature type="domain" description="Vps53 C-terminal" evidence="15">
    <location>
        <begin position="970"/>
        <end position="1055"/>
    </location>
</feature>
<evidence type="ECO:0000259" key="13">
    <source>
        <dbReference type="Pfam" id="PF01529"/>
    </source>
</evidence>
<keyword evidence="5 12" id="KW-0812">Transmembrane</keyword>
<keyword evidence="8" id="KW-0333">Golgi apparatus</keyword>
<evidence type="ECO:0000313" key="17">
    <source>
        <dbReference type="Proteomes" id="UP000039865"/>
    </source>
</evidence>
<dbReference type="Pfam" id="PF01529">
    <property type="entry name" value="DHHC"/>
    <property type="match status" value="1"/>
</dbReference>
<comment type="similarity">
    <text evidence="4">Belongs to the VPS53 family.</text>
</comment>
<dbReference type="Pfam" id="PF04100">
    <property type="entry name" value="Vps53_N"/>
    <property type="match status" value="2"/>
</dbReference>
<evidence type="ECO:0000256" key="3">
    <source>
        <dbReference type="ARBA" id="ARBA00004481"/>
    </source>
</evidence>
<accession>A0A078BCJ3</accession>
<evidence type="ECO:0000256" key="9">
    <source>
        <dbReference type="ARBA" id="ARBA00023136"/>
    </source>
</evidence>
<keyword evidence="17" id="KW-1185">Reference proteome</keyword>
<dbReference type="PANTHER" id="PTHR12820">
    <property type="entry name" value="VACUOLAR SORTING PROTEIN 53"/>
    <property type="match status" value="1"/>
</dbReference>
<feature type="transmembrane region" description="Helical" evidence="12">
    <location>
        <begin position="7"/>
        <end position="30"/>
    </location>
</feature>
<dbReference type="InterPro" id="IPR039766">
    <property type="entry name" value="Vps53"/>
</dbReference>
<dbReference type="PROSITE" id="PS50216">
    <property type="entry name" value="DHHC"/>
    <property type="match status" value="1"/>
</dbReference>
<evidence type="ECO:0000256" key="7">
    <source>
        <dbReference type="ARBA" id="ARBA00022989"/>
    </source>
</evidence>
<evidence type="ECO:0000259" key="14">
    <source>
        <dbReference type="Pfam" id="PF04100"/>
    </source>
</evidence>
<dbReference type="InterPro" id="IPR031745">
    <property type="entry name" value="Vps53_C"/>
</dbReference>
<feature type="compositionally biased region" description="Low complexity" evidence="11">
    <location>
        <begin position="117"/>
        <end position="132"/>
    </location>
</feature>
<gene>
    <name evidence="16" type="primary">Contig5743.g6146</name>
    <name evidence="16" type="ORF">STYLEM_20075</name>
</gene>
<keyword evidence="9 12" id="KW-0472">Membrane</keyword>
<keyword evidence="10" id="KW-0175">Coiled coil</keyword>
<feature type="coiled-coil region" evidence="10">
    <location>
        <begin position="382"/>
        <end position="441"/>
    </location>
</feature>
<protein>
    <submittedName>
        <fullName evidence="16">Vacuolar protein sorting-associated protein 53 homolog</fullName>
    </submittedName>
</protein>
<evidence type="ECO:0000256" key="4">
    <source>
        <dbReference type="ARBA" id="ARBA00008628"/>
    </source>
</evidence>
<dbReference type="AlphaFoldDB" id="A0A078BCJ3"/>
<dbReference type="Proteomes" id="UP000039865">
    <property type="component" value="Unassembled WGS sequence"/>
</dbReference>
<evidence type="ECO:0000256" key="11">
    <source>
        <dbReference type="SAM" id="MobiDB-lite"/>
    </source>
</evidence>
<evidence type="ECO:0000256" key="6">
    <source>
        <dbReference type="ARBA" id="ARBA00022753"/>
    </source>
</evidence>
<evidence type="ECO:0000259" key="15">
    <source>
        <dbReference type="Pfam" id="PF16854"/>
    </source>
</evidence>